<dbReference type="EMBL" id="JBGMDY010000002">
    <property type="protein sequence ID" value="KAL2343347.1"/>
    <property type="molecule type" value="Genomic_DNA"/>
</dbReference>
<evidence type="ECO:0000313" key="3">
    <source>
        <dbReference type="Proteomes" id="UP001603857"/>
    </source>
</evidence>
<protein>
    <submittedName>
        <fullName evidence="2">Uncharacterized protein</fullName>
    </submittedName>
</protein>
<proteinExistence type="predicted"/>
<name>A0ABD1N5G5_9FABA</name>
<reference evidence="2 3" key="1">
    <citation type="submission" date="2024-08" db="EMBL/GenBank/DDBJ databases">
        <title>Insights into the chromosomal genome structure of Flemingia macrophylla.</title>
        <authorList>
            <person name="Ding Y."/>
            <person name="Zhao Y."/>
            <person name="Bi W."/>
            <person name="Wu M."/>
            <person name="Zhao G."/>
            <person name="Gong Y."/>
            <person name="Li W."/>
            <person name="Zhang P."/>
        </authorList>
    </citation>
    <scope>NUCLEOTIDE SEQUENCE [LARGE SCALE GENOMIC DNA]</scope>
    <source>
        <strain evidence="2">DYQJB</strain>
        <tissue evidence="2">Leaf</tissue>
    </source>
</reference>
<gene>
    <name evidence="2" type="ORF">Fmac_004632</name>
</gene>
<dbReference type="AlphaFoldDB" id="A0ABD1N5G5"/>
<sequence>MVEQQQRCLCQAQLRPMPAASRSATDASRNAPAEATPVRFATRATDLRRKSPTPTTLPRLSWAPPMPRSPSDLLVSNALRHPS</sequence>
<organism evidence="2 3">
    <name type="scientific">Flemingia macrophylla</name>
    <dbReference type="NCBI Taxonomy" id="520843"/>
    <lineage>
        <taxon>Eukaryota</taxon>
        <taxon>Viridiplantae</taxon>
        <taxon>Streptophyta</taxon>
        <taxon>Embryophyta</taxon>
        <taxon>Tracheophyta</taxon>
        <taxon>Spermatophyta</taxon>
        <taxon>Magnoliopsida</taxon>
        <taxon>eudicotyledons</taxon>
        <taxon>Gunneridae</taxon>
        <taxon>Pentapetalae</taxon>
        <taxon>rosids</taxon>
        <taxon>fabids</taxon>
        <taxon>Fabales</taxon>
        <taxon>Fabaceae</taxon>
        <taxon>Papilionoideae</taxon>
        <taxon>50 kb inversion clade</taxon>
        <taxon>NPAAA clade</taxon>
        <taxon>indigoferoid/millettioid clade</taxon>
        <taxon>Phaseoleae</taxon>
        <taxon>Flemingia</taxon>
    </lineage>
</organism>
<dbReference type="Proteomes" id="UP001603857">
    <property type="component" value="Unassembled WGS sequence"/>
</dbReference>
<comment type="caution">
    <text evidence="2">The sequence shown here is derived from an EMBL/GenBank/DDBJ whole genome shotgun (WGS) entry which is preliminary data.</text>
</comment>
<evidence type="ECO:0000256" key="1">
    <source>
        <dbReference type="SAM" id="MobiDB-lite"/>
    </source>
</evidence>
<evidence type="ECO:0000313" key="2">
    <source>
        <dbReference type="EMBL" id="KAL2343347.1"/>
    </source>
</evidence>
<accession>A0ABD1N5G5</accession>
<feature type="region of interest" description="Disordered" evidence="1">
    <location>
        <begin position="15"/>
        <end position="83"/>
    </location>
</feature>
<keyword evidence="3" id="KW-1185">Reference proteome</keyword>